<accession>A0ABU8HCM9</accession>
<evidence type="ECO:0000259" key="1">
    <source>
        <dbReference type="Pfam" id="PF12708"/>
    </source>
</evidence>
<keyword evidence="4" id="KW-1185">Reference proteome</keyword>
<dbReference type="InterPro" id="IPR024535">
    <property type="entry name" value="RHGA/B-epi-like_pectate_lyase"/>
</dbReference>
<organism evidence="3 4">
    <name type="scientific">Bacillus spongiae</name>
    <dbReference type="NCBI Taxonomy" id="2683610"/>
    <lineage>
        <taxon>Bacteria</taxon>
        <taxon>Bacillati</taxon>
        <taxon>Bacillota</taxon>
        <taxon>Bacilli</taxon>
        <taxon>Bacillales</taxon>
        <taxon>Bacillaceae</taxon>
        <taxon>Bacillus</taxon>
    </lineage>
</organism>
<evidence type="ECO:0000259" key="2">
    <source>
        <dbReference type="Pfam" id="PF13229"/>
    </source>
</evidence>
<sequence>MKMRSVLEDSFFKNIKNFGAVGDGVTDDTDVIQNALNLAKIEGSVNILFPPGRYKVTRKLIIYKNTYLKLSSSSVILRSHTASIMQNGVDGSMYKGYNGEGNIFIEGGVFDGNLINYNFECSGFSLSHAENIRLKGVTIKDIYAGHALDLSGTKNILIEDCSFIGYRDRPDQSRNYSEAIQIDIQTAGGFPAFGEHDNTVTKDVVVRNCYFGASGTQNTMSWGCAIGHHASVRDIFPNHIKILYNTFDGCTYRALRILKFKDVLIEGNLFKSCFGAINVAASSNDSQASESILINNNIIDGTIGNISPVSINGVERALTKNVQIKNNTFKNLNNAIGGAIYVNFCESMNISENFFFDTSRALWVRNSENITFKANNIDITSLEMVYAQSSKNFNCISNTVKETKRIGINLERIDRGVIRNNLIEKCGTETLNTRSGIFIGTESSNLKVMENIILKSSNSYGVQVTVTCSNIQLTNNDVDGITGKVLLPSEVGFDGIYITSPNGSMYKMTVNNSGQVSVTQV</sequence>
<comment type="caution">
    <text evidence="3">The sequence shown here is derived from an EMBL/GenBank/DDBJ whole genome shotgun (WGS) entry which is preliminary data.</text>
</comment>
<evidence type="ECO:0000313" key="3">
    <source>
        <dbReference type="EMBL" id="MEI5906943.1"/>
    </source>
</evidence>
<name>A0ABU8HCM9_9BACI</name>
<proteinExistence type="predicted"/>
<dbReference type="InterPro" id="IPR012334">
    <property type="entry name" value="Pectin_lyas_fold"/>
</dbReference>
<dbReference type="Pfam" id="PF13229">
    <property type="entry name" value="Beta_helix"/>
    <property type="match status" value="1"/>
</dbReference>
<dbReference type="SMART" id="SM00710">
    <property type="entry name" value="PbH1"/>
    <property type="match status" value="9"/>
</dbReference>
<evidence type="ECO:0000313" key="4">
    <source>
        <dbReference type="Proteomes" id="UP001312865"/>
    </source>
</evidence>
<reference evidence="3 4" key="1">
    <citation type="journal article" date="2018" name="J. Microbiol.">
        <title>Bacillus spongiae sp. nov., isolated from sponge of Jeju Island.</title>
        <authorList>
            <person name="Lee G.E."/>
            <person name="Im W.T."/>
            <person name="Park J.S."/>
        </authorList>
    </citation>
    <scope>NUCLEOTIDE SEQUENCE [LARGE SCALE GENOMIC DNA]</scope>
    <source>
        <strain evidence="3 4">135PIL107-10</strain>
    </source>
</reference>
<dbReference type="Gene3D" id="2.160.20.10">
    <property type="entry name" value="Single-stranded right-handed beta-helix, Pectin lyase-like"/>
    <property type="match status" value="2"/>
</dbReference>
<feature type="domain" description="Right handed beta helix" evidence="2">
    <location>
        <begin position="319"/>
        <end position="478"/>
    </location>
</feature>
<dbReference type="SUPFAM" id="SSF51126">
    <property type="entry name" value="Pectin lyase-like"/>
    <property type="match status" value="2"/>
</dbReference>
<dbReference type="EMBL" id="JBBAXC010000005">
    <property type="protein sequence ID" value="MEI5906943.1"/>
    <property type="molecule type" value="Genomic_DNA"/>
</dbReference>
<feature type="domain" description="Rhamnogalacturonase A/B/Epimerase-like pectate lyase" evidence="1">
    <location>
        <begin position="12"/>
        <end position="168"/>
    </location>
</feature>
<dbReference type="RefSeq" id="WP_336586385.1">
    <property type="nucleotide sequence ID" value="NZ_JBBAXC010000005.1"/>
</dbReference>
<dbReference type="Proteomes" id="UP001312865">
    <property type="component" value="Unassembled WGS sequence"/>
</dbReference>
<dbReference type="InterPro" id="IPR006626">
    <property type="entry name" value="PbH1"/>
</dbReference>
<dbReference type="InterPro" id="IPR011050">
    <property type="entry name" value="Pectin_lyase_fold/virulence"/>
</dbReference>
<dbReference type="InterPro" id="IPR039448">
    <property type="entry name" value="Beta_helix"/>
</dbReference>
<protein>
    <submittedName>
        <fullName evidence="3">Right-handed parallel beta-helix repeat-containing protein</fullName>
    </submittedName>
</protein>
<dbReference type="Pfam" id="PF12708">
    <property type="entry name" value="Pect-lyase_RHGA_epim"/>
    <property type="match status" value="1"/>
</dbReference>
<gene>
    <name evidence="3" type="ORF">WAK64_07715</name>
</gene>